<dbReference type="Proteomes" id="UP000734823">
    <property type="component" value="Unassembled WGS sequence"/>
</dbReference>
<accession>A0ABR7LCI5</accession>
<dbReference type="RefSeq" id="WP_187223192.1">
    <property type="nucleotide sequence ID" value="NZ_JABVED010000014.1"/>
</dbReference>
<sequence>MSTSEPDESRDRVAHMVHATESMPAGQAKCEALERAARAADAAGFTDYAVAARLVLVNAYREIRRYDLMLTPFAWLRTTERLHPEAFDEWALHQFNWMHKWLPTGLLGDPRFSLEQIGSVVEELAERYRQQGYSLHPVHDKLRAVAHHIGDTEAADAHFAAWRAAEPDEMSDCAACVVDSQVGYFVSRKRFTEAIDAAGSVLTEPSDCAEQPHGVMASLLEAYLATGRLDEAAHAHLVSYRVVRDTPQARSALHAHLRFCALTGNAARGLDILSRNLDVLAGPPSPKVRQDFAAAAALLLSRVPDRADRMFRLGEQALTGEELWAHCVETARGTAKKFDERNGTDAASRRVEETLALPDAEPIVLAVPGTVVPLRDSDPEDLADPVDVAERACVAMDGGSLFTGARLLAALPADLDGLLPDGLAARVAVHRTWLARRARPEELIDSLNGILVRLTAAGEDAAAARLHSFLADLLSSVERPDDAAEHARLALEISRRVGDPIGVMRAHLATADLLAETDPERASSEVDEAERIAVAQAPNRLGGVRKARAELLERKGDLEGSLKIIEALAADADRWPESTRLAVSGHRARLLANLGRIEESVEQFAHFVEVARTYPGPWVAEALMQSASLLDQTDLAGSHLPVLIDAVAAARTYLTPGAVGQACLHLSAGYLAAGRDIEAAETLEEALRLMPTAFVGPVADIHYRLALACRNLGEFDGAANHFDAVLATADDGDHGLRAHVLFQLGDARLELGDYPGAAASFRESAATWQIADNPVAAAESLVKLAHAAGLDDLQAGLLALDEAANLLPDDSVPGALDQQADVIGFRVALLAHHQRFAEALEVNQRTEEYAVRLGNSEWHAFLAGRAARLRLDLGQLAAAESDARRAAALLTDDAGDATVGAVLGTLARTLEEQAKTVDTDPLVRELTDRLSQ</sequence>
<evidence type="ECO:0000313" key="1">
    <source>
        <dbReference type="EMBL" id="MBC6450094.1"/>
    </source>
</evidence>
<name>A0ABR7LCI5_9PSEU</name>
<organism evidence="1 2">
    <name type="scientific">Actinokineospora xionganensis</name>
    <dbReference type="NCBI Taxonomy" id="2684470"/>
    <lineage>
        <taxon>Bacteria</taxon>
        <taxon>Bacillati</taxon>
        <taxon>Actinomycetota</taxon>
        <taxon>Actinomycetes</taxon>
        <taxon>Pseudonocardiales</taxon>
        <taxon>Pseudonocardiaceae</taxon>
        <taxon>Actinokineospora</taxon>
    </lineage>
</organism>
<dbReference type="EMBL" id="JABVED010000014">
    <property type="protein sequence ID" value="MBC6450094.1"/>
    <property type="molecule type" value="Genomic_DNA"/>
</dbReference>
<evidence type="ECO:0000313" key="2">
    <source>
        <dbReference type="Proteomes" id="UP000734823"/>
    </source>
</evidence>
<protein>
    <submittedName>
        <fullName evidence="1">Tetratricopeptide repeat protein</fullName>
    </submittedName>
</protein>
<reference evidence="1 2" key="1">
    <citation type="submission" date="2020-06" db="EMBL/GenBank/DDBJ databases">
        <title>Actinokineospora xiongansis sp. nov., isolated from soil of Baiyangdian.</title>
        <authorList>
            <person name="Zhang X."/>
        </authorList>
    </citation>
    <scope>NUCLEOTIDE SEQUENCE [LARGE SCALE GENOMIC DNA]</scope>
    <source>
        <strain evidence="1 2">HBU206404</strain>
    </source>
</reference>
<dbReference type="SUPFAM" id="SSF48452">
    <property type="entry name" value="TPR-like"/>
    <property type="match status" value="2"/>
</dbReference>
<proteinExistence type="predicted"/>
<comment type="caution">
    <text evidence="1">The sequence shown here is derived from an EMBL/GenBank/DDBJ whole genome shotgun (WGS) entry which is preliminary data.</text>
</comment>
<dbReference type="Pfam" id="PF13424">
    <property type="entry name" value="TPR_12"/>
    <property type="match status" value="1"/>
</dbReference>
<gene>
    <name evidence="1" type="ORF">GPZ80_23305</name>
</gene>
<keyword evidence="2" id="KW-1185">Reference proteome</keyword>
<dbReference type="InterPro" id="IPR019734">
    <property type="entry name" value="TPR_rpt"/>
</dbReference>
<dbReference type="InterPro" id="IPR011990">
    <property type="entry name" value="TPR-like_helical_dom_sf"/>
</dbReference>
<dbReference type="SMART" id="SM00028">
    <property type="entry name" value="TPR"/>
    <property type="match status" value="4"/>
</dbReference>
<dbReference type="Gene3D" id="1.25.40.10">
    <property type="entry name" value="Tetratricopeptide repeat domain"/>
    <property type="match status" value="2"/>
</dbReference>